<dbReference type="EMBL" id="MPNT01000008">
    <property type="protein sequence ID" value="OJZ73960.1"/>
    <property type="molecule type" value="Genomic_DNA"/>
</dbReference>
<dbReference type="PANTHER" id="PTHR33406:SF6">
    <property type="entry name" value="MEMBRANE PROTEIN YDGH-RELATED"/>
    <property type="match status" value="1"/>
</dbReference>
<evidence type="ECO:0000256" key="3">
    <source>
        <dbReference type="ARBA" id="ARBA00022475"/>
    </source>
</evidence>
<dbReference type="Gene3D" id="1.20.1640.10">
    <property type="entry name" value="Multidrug efflux transporter AcrB transmembrane domain"/>
    <property type="match status" value="2"/>
</dbReference>
<name>A0A1Q4HWA0_9MYCO</name>
<comment type="caution">
    <text evidence="9">The sequence shown here is derived from an EMBL/GenBank/DDBJ whole genome shotgun (WGS) entry which is preliminary data.</text>
</comment>
<feature type="transmembrane region" description="Helical" evidence="7">
    <location>
        <begin position="774"/>
        <end position="792"/>
    </location>
</feature>
<feature type="transmembrane region" description="Helical" evidence="7">
    <location>
        <begin position="202"/>
        <end position="222"/>
    </location>
</feature>
<keyword evidence="6 7" id="KW-0472">Membrane</keyword>
<feature type="domain" description="Membrane transport protein MMPL" evidence="8">
    <location>
        <begin position="62"/>
        <end position="391"/>
    </location>
</feature>
<feature type="transmembrane region" description="Helical" evidence="7">
    <location>
        <begin position="387"/>
        <end position="409"/>
    </location>
</feature>
<evidence type="ECO:0000313" key="10">
    <source>
        <dbReference type="Proteomes" id="UP000186438"/>
    </source>
</evidence>
<dbReference type="InterPro" id="IPR050545">
    <property type="entry name" value="Mycobact_MmpL"/>
</dbReference>
<dbReference type="Pfam" id="PF03176">
    <property type="entry name" value="MMPL"/>
    <property type="match status" value="2"/>
</dbReference>
<evidence type="ECO:0000256" key="4">
    <source>
        <dbReference type="ARBA" id="ARBA00022692"/>
    </source>
</evidence>
<dbReference type="SUPFAM" id="SSF82866">
    <property type="entry name" value="Multidrug efflux transporter AcrB transmembrane domain"/>
    <property type="match status" value="2"/>
</dbReference>
<feature type="transmembrane region" description="Helical" evidence="7">
    <location>
        <begin position="799"/>
        <end position="824"/>
    </location>
</feature>
<dbReference type="OrthoDB" id="4747874at2"/>
<dbReference type="RefSeq" id="WP_073874632.1">
    <property type="nucleotide sequence ID" value="NZ_MPNT01000008.1"/>
</dbReference>
<evidence type="ECO:0000256" key="6">
    <source>
        <dbReference type="ARBA" id="ARBA00023136"/>
    </source>
</evidence>
<accession>A0A1Q4HWA0</accession>
<sequence length="979" mass="106760">MSEPSEAESVAPPISQPLIPPFLPRMIHRLALPIVLVWLGIVFVTNTVAPQLEVVSKTHSVSMSPTDAPSFQSMMKVGSTFKEFDSDSSAMVLLEGDKPLGAEAHRYYDEIVRRLEQDKKHVQHVQDFWSDPLTAAGSQSHDQKAAYVQVYLAGNMGGGLSAESADAVRKIVNSVPAPQGIKAYVTGAGPLFADQSHAGEKGVAIVTMVTILVIIVMLLFVYRSLVTVLAVMFMVFVELAAARGVVALLANYDIIGLSTFANNLLVLIAIAAGTDYAIFVVGRYHEARGLGETREQAFYTMFHSTAHVVLGSGLTIAGAMYCMSFCRLPYFASLGAPCAIGMLVAVLAALTLGPAVLTVASFFKLLDPKRTLQTRGWRRIGTTVVRWPAPVLAVTIAAALVGLLALSGYTTDYDNRHFLPADTPANVGYAAADRHFDQARLNPELLMIQTDHDLRNPADFLVLDKVAKAVFHIPGIGRVQTITRPLGTPLDHSTLGFQMSAQAAGRIQTQHYQDEQANNLLKQADELKKTMALLHEQMQVTQDLSNTTHETTRLTKETVEITATLRDEIANFDDFFRPIRSFFYWERHCYDIPVCWALRSIFNALDGIDQVAQNIVNLSANLDKLDQIQPKLVALIPPQIASQQHNLDTIMSNYATTMGLNEQARAQSDNATAQGDAFDKAKNDDTFYLPPEAFNSPDFARGLKQFISPDGHSVRLIISHEGDPASPEGISHIEPIKQAVHEAIKGTPWEGSKVYLGGTAATYKDMHDSSDIDLMIAGISAATLIFIIMLVITRSAVAAFVIVGTVLLSLGASFGLSVLLWQYILGMKLHWMVLAMAIIMLLAVGSDYNLLLISRFKEEIHAGLKTGTIRAMAGSGSVVTAAGLVFAATMATFMFSPLMVMAQVGTTIALGLLFDTLIVRSFMTPSLATLLGRWFWWPQHVRPRPASTMLRPYGPRPAVRELLLKNVDEHPVGGVVQPR</sequence>
<gene>
    <name evidence="9" type="ORF">BRW65_11385</name>
</gene>
<dbReference type="InterPro" id="IPR004869">
    <property type="entry name" value="MMPL_dom"/>
</dbReference>
<evidence type="ECO:0000256" key="5">
    <source>
        <dbReference type="ARBA" id="ARBA00022989"/>
    </source>
</evidence>
<feature type="transmembrane region" description="Helical" evidence="7">
    <location>
        <begin position="872"/>
        <end position="895"/>
    </location>
</feature>
<dbReference type="NCBIfam" id="TIGR00833">
    <property type="entry name" value="actII"/>
    <property type="match status" value="1"/>
</dbReference>
<keyword evidence="5 7" id="KW-1133">Transmembrane helix</keyword>
<dbReference type="Proteomes" id="UP000186438">
    <property type="component" value="Unassembled WGS sequence"/>
</dbReference>
<feature type="transmembrane region" description="Helical" evidence="7">
    <location>
        <begin position="297"/>
        <end position="320"/>
    </location>
</feature>
<feature type="transmembrane region" description="Helical" evidence="7">
    <location>
        <begin position="901"/>
        <end position="923"/>
    </location>
</feature>
<feature type="transmembrane region" description="Helical" evidence="7">
    <location>
        <begin position="264"/>
        <end position="285"/>
    </location>
</feature>
<keyword evidence="3" id="KW-1003">Cell membrane</keyword>
<evidence type="ECO:0000259" key="8">
    <source>
        <dbReference type="Pfam" id="PF03176"/>
    </source>
</evidence>
<dbReference type="GO" id="GO:0005886">
    <property type="term" value="C:plasma membrane"/>
    <property type="evidence" value="ECO:0007669"/>
    <property type="project" value="UniProtKB-SubCell"/>
</dbReference>
<feature type="transmembrane region" description="Helical" evidence="7">
    <location>
        <begin position="229"/>
        <end position="252"/>
    </location>
</feature>
<proteinExistence type="inferred from homology"/>
<dbReference type="AlphaFoldDB" id="A0A1Q4HWA0"/>
<dbReference type="FunFam" id="1.20.1640.10:FF:000020">
    <property type="entry name" value="Transmembrane transport protein MmpL10"/>
    <property type="match status" value="1"/>
</dbReference>
<evidence type="ECO:0000313" key="9">
    <source>
        <dbReference type="EMBL" id="OJZ73960.1"/>
    </source>
</evidence>
<dbReference type="PANTHER" id="PTHR33406">
    <property type="entry name" value="MEMBRANE PROTEIN MJ1562-RELATED"/>
    <property type="match status" value="1"/>
</dbReference>
<feature type="transmembrane region" description="Helical" evidence="7">
    <location>
        <begin position="340"/>
        <end position="366"/>
    </location>
</feature>
<evidence type="ECO:0000256" key="7">
    <source>
        <dbReference type="SAM" id="Phobius"/>
    </source>
</evidence>
<dbReference type="STRING" id="53378.BRW65_11385"/>
<organism evidence="9 10">
    <name type="scientific">Mycobacterium paraffinicum</name>
    <dbReference type="NCBI Taxonomy" id="53378"/>
    <lineage>
        <taxon>Bacteria</taxon>
        <taxon>Bacillati</taxon>
        <taxon>Actinomycetota</taxon>
        <taxon>Actinomycetes</taxon>
        <taxon>Mycobacteriales</taxon>
        <taxon>Mycobacteriaceae</taxon>
        <taxon>Mycobacterium</taxon>
    </lineage>
</organism>
<dbReference type="InterPro" id="IPR004707">
    <property type="entry name" value="MmpL_fam"/>
</dbReference>
<keyword evidence="4 7" id="KW-0812">Transmembrane</keyword>
<comment type="subcellular location">
    <subcellularLocation>
        <location evidence="1">Cell membrane</location>
        <topology evidence="1">Multi-pass membrane protein</topology>
    </subcellularLocation>
</comment>
<dbReference type="FunFam" id="1.20.1640.10:FF:000018">
    <property type="entry name" value="Transmembrane transport protein MmpL10"/>
    <property type="match status" value="1"/>
</dbReference>
<reference evidence="9 10" key="1">
    <citation type="submission" date="2016-11" db="EMBL/GenBank/DDBJ databases">
        <title>Genome sequences of unsequenced Mycobacteria.</title>
        <authorList>
            <person name="Greninger A.L."/>
            <person name="Fang F."/>
            <person name="Jerome K.R."/>
        </authorList>
    </citation>
    <scope>NUCLEOTIDE SEQUENCE [LARGE SCALE GENOMIC DNA]</scope>
    <source>
        <strain evidence="9 10">M11</strain>
    </source>
</reference>
<evidence type="ECO:0000256" key="1">
    <source>
        <dbReference type="ARBA" id="ARBA00004651"/>
    </source>
</evidence>
<feature type="domain" description="Membrane transport protein MMPL" evidence="8">
    <location>
        <begin position="618"/>
        <end position="947"/>
    </location>
</feature>
<comment type="similarity">
    <text evidence="2">Belongs to the resistance-nodulation-cell division (RND) (TC 2.A.6) family. MmpL subfamily.</text>
</comment>
<evidence type="ECO:0000256" key="2">
    <source>
        <dbReference type="ARBA" id="ARBA00010157"/>
    </source>
</evidence>
<protein>
    <recommendedName>
        <fullName evidence="8">Membrane transport protein MMPL domain-containing protein</fullName>
    </recommendedName>
</protein>
<keyword evidence="10" id="KW-1185">Reference proteome</keyword>
<feature type="transmembrane region" description="Helical" evidence="7">
    <location>
        <begin position="830"/>
        <end position="851"/>
    </location>
</feature>